<dbReference type="SUPFAM" id="SSF52058">
    <property type="entry name" value="L domain-like"/>
    <property type="match status" value="1"/>
</dbReference>
<gene>
    <name evidence="1" type="ORF">INT47_002444</name>
</gene>
<evidence type="ECO:0000313" key="1">
    <source>
        <dbReference type="EMBL" id="KAG2210502.1"/>
    </source>
</evidence>
<dbReference type="OrthoDB" id="2282896at2759"/>
<accession>A0A8H7V9H9</accession>
<dbReference type="Gene3D" id="3.80.10.10">
    <property type="entry name" value="Ribonuclease Inhibitor"/>
    <property type="match status" value="1"/>
</dbReference>
<reference evidence="1" key="1">
    <citation type="submission" date="2020-12" db="EMBL/GenBank/DDBJ databases">
        <title>Metabolic potential, ecology and presence of endohyphal bacteria is reflected in genomic diversity of Mucoromycotina.</title>
        <authorList>
            <person name="Muszewska A."/>
            <person name="Okrasinska A."/>
            <person name="Steczkiewicz K."/>
            <person name="Drgas O."/>
            <person name="Orlowska M."/>
            <person name="Perlinska-Lenart U."/>
            <person name="Aleksandrzak-Piekarczyk T."/>
            <person name="Szatraj K."/>
            <person name="Zielenkiewicz U."/>
            <person name="Pilsyk S."/>
            <person name="Malc E."/>
            <person name="Mieczkowski P."/>
            <person name="Kruszewska J.S."/>
            <person name="Biernat P."/>
            <person name="Pawlowska J."/>
        </authorList>
    </citation>
    <scope>NUCLEOTIDE SEQUENCE</scope>
    <source>
        <strain evidence="1">WA0000017839</strain>
    </source>
</reference>
<protein>
    <recommendedName>
        <fullName evidence="3">F-box domain-containing protein</fullName>
    </recommendedName>
</protein>
<keyword evidence="2" id="KW-1185">Reference proteome</keyword>
<dbReference type="Proteomes" id="UP000603453">
    <property type="component" value="Unassembled WGS sequence"/>
</dbReference>
<evidence type="ECO:0008006" key="3">
    <source>
        <dbReference type="Google" id="ProtNLM"/>
    </source>
</evidence>
<name>A0A8H7V9H9_9FUNG</name>
<organism evidence="1 2">
    <name type="scientific">Mucor saturninus</name>
    <dbReference type="NCBI Taxonomy" id="64648"/>
    <lineage>
        <taxon>Eukaryota</taxon>
        <taxon>Fungi</taxon>
        <taxon>Fungi incertae sedis</taxon>
        <taxon>Mucoromycota</taxon>
        <taxon>Mucoromycotina</taxon>
        <taxon>Mucoromycetes</taxon>
        <taxon>Mucorales</taxon>
        <taxon>Mucorineae</taxon>
        <taxon>Mucoraceae</taxon>
        <taxon>Mucor</taxon>
    </lineage>
</organism>
<dbReference type="EMBL" id="JAEPRD010000011">
    <property type="protein sequence ID" value="KAG2210502.1"/>
    <property type="molecule type" value="Genomic_DNA"/>
</dbReference>
<sequence length="1219" mass="140616">MTNWNELPLEVLIKIFEFAIDPFWGSNKTAINYLLISKHWSLASRTAVYQNVNLNIKRFDAFIECMLKPNNGPFVKTIQWMGTLDTDRLEANLDRLIAACPNVTNLGIGLWTEPNESMFAKLLLVHCMTKNGLKLKEIPAHSGETENAVRTYGYLAYALRKTLEHIKVYDWPKVEGEYVMNETANALVEFENLKSISFHFKDHDNICQVGSKIRNCPTIKHVTIYPSSMTCNMQAITTMPVEPSSVHPFPNIDGLYIYNAKIAIDSRLLGHVMYSYPKARYLIIAEHTPEPICEMTIPATAIPYLQQRGLQVSVDLWIQFFNYLNTLEACSVSTILEIIYGRDQLLRIEPYISVYNNSDDIQFLKDRHIDYSTSRRTLFYLPPTVNGASVDFKAIVGLFETTLKALHIEMDAAIGNRLQKRMLCYALEHCPVLNTLWISEGMFSSFDSNTFIKNESLECIRFLNCVFHNDFLFELSGRLSNRIGYLVFHGCTLGGESHESFVMIDMPYLSLRCLTWKDVSDFRNENVLFIKITKDQGICSYYKVSHENKLTVSSAVQFNESKDNDEVFTMHIRCFDIESLLVQKLQADFVFYLTNPIKVGSADVFMDAHGEAETLREYLLISRRWSLASQSAVYKNARLRLDHFDAFVESMNSSNHGRFVKTLTWIGIPDNDILEANLDRLLETCPNVTDIGIGPRNTVNLSIFTKLLLVHCTSKNGLRLKMIPSLYDKTDDGIRTYKKLAYELRKTLQYLEVDDWPRVIDEGAMDETANTLAEFENLLIINFCFKDHDNIYQVGTMIQNCPKLTQLRINLGEVTSNMQERTTMPIEPSSIQPLPNISELYIHDAKVAIGRRFLEYVMCSFPRLRRLTIAESNPVVERDMPIPVDDIPYLQQRGQQVSVDLWIMFFNYLNLLQNCSVSTMFIKDYLDVFAHFPTFCDSLEIIYGRDQEEPIEPYISVFNYSDGPQTIKERNAEYNDSRRTVFHLAPNVDRANVDFKAIVKIFEMDLKALHIEMDDEFGYMLQKEMLCYALGNCPKLNTLWITKGNFADVDSDPFMPYNCLECLRFEDCVFRDDFLCKLSKGLSYTIDILVFYDCYLGEEWPSSFMTIDMPYTSFGCLVWKEYLTDRHEEIVFLKITKNKGICSYYKVSPEHEMTVSSSVDFDEAKENDTVFNMHIRCFDIKALMMYTNNSDFVLCFTDPVKVGCTDVYLDEHGEIFNAL</sequence>
<comment type="caution">
    <text evidence="1">The sequence shown here is derived from an EMBL/GenBank/DDBJ whole genome shotgun (WGS) entry which is preliminary data.</text>
</comment>
<evidence type="ECO:0000313" key="2">
    <source>
        <dbReference type="Proteomes" id="UP000603453"/>
    </source>
</evidence>
<dbReference type="InterPro" id="IPR032675">
    <property type="entry name" value="LRR_dom_sf"/>
</dbReference>
<proteinExistence type="predicted"/>
<dbReference type="AlphaFoldDB" id="A0A8H7V9H9"/>